<feature type="transmembrane region" description="Helical" evidence="1">
    <location>
        <begin position="293"/>
        <end position="311"/>
    </location>
</feature>
<reference evidence="2 3" key="1">
    <citation type="submission" date="2024-07" db="EMBL/GenBank/DDBJ databases">
        <title>Draft Genome Sequence of Ferrimicrobium acidiphilum Strain YE2023, Isolated from a Pulp of Bioleach Reactor.</title>
        <authorList>
            <person name="Elkina Y.A."/>
            <person name="Bulaeva A.G."/>
            <person name="Beletsky A.V."/>
            <person name="Mardanov A.V."/>
        </authorList>
    </citation>
    <scope>NUCLEOTIDE SEQUENCE [LARGE SCALE GENOMIC DNA]</scope>
    <source>
        <strain evidence="2 3">YE2023</strain>
    </source>
</reference>
<feature type="transmembrane region" description="Helical" evidence="1">
    <location>
        <begin position="384"/>
        <end position="409"/>
    </location>
</feature>
<accession>A0ABV3XYC3</accession>
<organism evidence="2 3">
    <name type="scientific">Ferrimicrobium acidiphilum</name>
    <dbReference type="NCBI Taxonomy" id="121039"/>
    <lineage>
        <taxon>Bacteria</taxon>
        <taxon>Bacillati</taxon>
        <taxon>Actinomycetota</taxon>
        <taxon>Acidimicrobiia</taxon>
        <taxon>Acidimicrobiales</taxon>
        <taxon>Acidimicrobiaceae</taxon>
        <taxon>Ferrimicrobium</taxon>
    </lineage>
</organism>
<feature type="transmembrane region" description="Helical" evidence="1">
    <location>
        <begin position="317"/>
        <end position="342"/>
    </location>
</feature>
<evidence type="ECO:0000313" key="3">
    <source>
        <dbReference type="Proteomes" id="UP001560267"/>
    </source>
</evidence>
<feature type="transmembrane region" description="Helical" evidence="1">
    <location>
        <begin position="354"/>
        <end position="372"/>
    </location>
</feature>
<evidence type="ECO:0000256" key="1">
    <source>
        <dbReference type="SAM" id="Phobius"/>
    </source>
</evidence>
<feature type="transmembrane region" description="Helical" evidence="1">
    <location>
        <begin position="224"/>
        <end position="241"/>
    </location>
</feature>
<feature type="transmembrane region" description="Helical" evidence="1">
    <location>
        <begin position="198"/>
        <end position="217"/>
    </location>
</feature>
<keyword evidence="3" id="KW-1185">Reference proteome</keyword>
<feature type="transmembrane region" description="Helical" evidence="1">
    <location>
        <begin position="124"/>
        <end position="146"/>
    </location>
</feature>
<feature type="transmembrane region" description="Helical" evidence="1">
    <location>
        <begin position="95"/>
        <end position="112"/>
    </location>
</feature>
<keyword evidence="1" id="KW-1133">Transmembrane helix</keyword>
<keyword evidence="1" id="KW-0812">Transmembrane</keyword>
<dbReference type="EMBL" id="JBFSHR010000001">
    <property type="protein sequence ID" value="MEX6428298.1"/>
    <property type="molecule type" value="Genomic_DNA"/>
</dbReference>
<comment type="caution">
    <text evidence="2">The sequence shown here is derived from an EMBL/GenBank/DDBJ whole genome shotgun (WGS) entry which is preliminary data.</text>
</comment>
<feature type="transmembrane region" description="Helical" evidence="1">
    <location>
        <begin position="247"/>
        <end position="272"/>
    </location>
</feature>
<evidence type="ECO:0000313" key="2">
    <source>
        <dbReference type="EMBL" id="MEX6428298.1"/>
    </source>
</evidence>
<keyword evidence="1" id="KW-0472">Membrane</keyword>
<protein>
    <submittedName>
        <fullName evidence="2">Uncharacterized protein</fullName>
    </submittedName>
</protein>
<feature type="transmembrane region" description="Helical" evidence="1">
    <location>
        <begin position="12"/>
        <end position="28"/>
    </location>
</feature>
<name>A0ABV3XYC3_9ACTN</name>
<dbReference type="Proteomes" id="UP001560267">
    <property type="component" value="Unassembled WGS sequence"/>
</dbReference>
<feature type="transmembrane region" description="Helical" evidence="1">
    <location>
        <begin position="65"/>
        <end position="83"/>
    </location>
</feature>
<sequence>MAEALRVWRRPVLWGVVSLVVLMAVLDRDLDRVVRSLPEAALGGGLLAAVVALTALSAGSRWPRGIASLIAGVTVGYSIVAWYALKHGGLIHSSVFPWLVVGVGVAGWLVGFNRFAMWSRLVDLVLALFGVAWVILVTTGASLGLQRGIAALLEGGHALEHASIVLLAGVGVFLASRWAPRTAKPVAQPDGRFIDRSLGLTFLLAYPGLTLGGMGVIRAGRRRWLQIILGTLALVPLGIGLTEGLLVLAPLVAALGCWLGWELTPITSSLVAPEGLLGVLPRTRGSYGRRTSVLPALTASAFVLAAILVAWRLSFLVGFGTVAMIALGCGVGFIGTGVALRVMAQDLALAQSRWVSSVLAVAFAGCALAPLVQLNNAFAAHGLFFEYASTGTSFSVIMGVIGISLTSWWKGEIRDS</sequence>
<gene>
    <name evidence="2" type="ORF">AB6A68_00355</name>
</gene>
<feature type="transmembrane region" description="Helical" evidence="1">
    <location>
        <begin position="40"/>
        <end position="59"/>
    </location>
</feature>
<proteinExistence type="predicted"/>
<dbReference type="RefSeq" id="WP_298385228.1">
    <property type="nucleotide sequence ID" value="NZ_JBFSHR010000001.1"/>
</dbReference>